<comment type="subunit">
    <text evidence="9">Heterooctamer of four alpha and four beta subunits.</text>
</comment>
<feature type="chain" id="PRO_5024517305" description="Aspartate 1-decarboxylase beta chain" evidence="9 13">
    <location>
        <begin position="1"/>
        <end position="24"/>
    </location>
</feature>
<keyword evidence="1 9" id="KW-0963">Cytoplasm</keyword>
<feature type="binding site" evidence="9 11">
    <location>
        <begin position="73"/>
        <end position="75"/>
    </location>
    <ligand>
        <name>substrate</name>
    </ligand>
</feature>
<evidence type="ECO:0000256" key="3">
    <source>
        <dbReference type="ARBA" id="ARBA00022793"/>
    </source>
</evidence>
<feature type="binding site" evidence="9 11">
    <location>
        <position position="57"/>
    </location>
    <ligand>
        <name>substrate</name>
    </ligand>
</feature>
<dbReference type="InterPro" id="IPR003190">
    <property type="entry name" value="Asp_decarbox"/>
</dbReference>
<comment type="catalytic activity">
    <reaction evidence="9">
        <text>L-aspartate + H(+) = beta-alanine + CO2</text>
        <dbReference type="Rhea" id="RHEA:19497"/>
        <dbReference type="ChEBI" id="CHEBI:15378"/>
        <dbReference type="ChEBI" id="CHEBI:16526"/>
        <dbReference type="ChEBI" id="CHEBI:29991"/>
        <dbReference type="ChEBI" id="CHEBI:57966"/>
        <dbReference type="EC" id="4.1.1.11"/>
    </reaction>
</comment>
<dbReference type="PIRSF" id="PIRSF006246">
    <property type="entry name" value="Asp_decarbox"/>
    <property type="match status" value="1"/>
</dbReference>
<name>A0A5K8A6G3_9BACT</name>
<keyword evidence="4 9" id="KW-0068">Autocatalytic cleavage</keyword>
<evidence type="ECO:0000313" key="14">
    <source>
        <dbReference type="EMBL" id="BBO88059.1"/>
    </source>
</evidence>
<comment type="cofactor">
    <cofactor evidence="9 10">
        <name>pyruvate</name>
        <dbReference type="ChEBI" id="CHEBI:15361"/>
    </cofactor>
    <text evidence="9 10">Binds 1 pyruvoyl group covalently per subunit.</text>
</comment>
<feature type="active site" description="Proton donor" evidence="9 10">
    <location>
        <position position="58"/>
    </location>
</feature>
<dbReference type="Gene3D" id="2.40.40.20">
    <property type="match status" value="1"/>
</dbReference>
<feature type="active site" description="Schiff-base intermediate with substrate; via pyruvic acid" evidence="9 10">
    <location>
        <position position="25"/>
    </location>
</feature>
<accession>A0A5K8A6G3</accession>
<dbReference type="HAMAP" id="MF_00446">
    <property type="entry name" value="PanD"/>
    <property type="match status" value="1"/>
</dbReference>
<keyword evidence="6 9" id="KW-0456">Lyase</keyword>
<dbReference type="Pfam" id="PF02261">
    <property type="entry name" value="Asp_decarbox"/>
    <property type="match status" value="1"/>
</dbReference>
<evidence type="ECO:0000256" key="5">
    <source>
        <dbReference type="ARBA" id="ARBA00023145"/>
    </source>
</evidence>
<comment type="PTM">
    <text evidence="9 12">Is synthesized initially as an inactive proenzyme, which is activated by self-cleavage at a specific serine bond to produce a beta-subunit with a hydroxyl group at its C-terminus and an alpha-subunit with a pyruvoyl group at its N-terminus.</text>
</comment>
<dbReference type="Proteomes" id="UP000422108">
    <property type="component" value="Chromosome"/>
</dbReference>
<dbReference type="GO" id="GO:0005829">
    <property type="term" value="C:cytosol"/>
    <property type="evidence" value="ECO:0007669"/>
    <property type="project" value="TreeGrafter"/>
</dbReference>
<protein>
    <recommendedName>
        <fullName evidence="9">Aspartate 1-decarboxylase</fullName>
        <ecNumber evidence="9">4.1.1.11</ecNumber>
    </recommendedName>
    <alternativeName>
        <fullName evidence="9">Aspartate alpha-decarboxylase</fullName>
    </alternativeName>
    <component>
        <recommendedName>
            <fullName evidence="9">Aspartate 1-decarboxylase beta chain</fullName>
        </recommendedName>
    </component>
    <component>
        <recommendedName>
            <fullName evidence="9">Aspartate 1-decarboxylase alpha chain</fullName>
        </recommendedName>
    </component>
</protein>
<dbReference type="GO" id="GO:0015940">
    <property type="term" value="P:pantothenate biosynthetic process"/>
    <property type="evidence" value="ECO:0007669"/>
    <property type="project" value="UniProtKB-UniRule"/>
</dbReference>
<evidence type="ECO:0000256" key="4">
    <source>
        <dbReference type="ARBA" id="ARBA00022813"/>
    </source>
</evidence>
<dbReference type="SUPFAM" id="SSF50692">
    <property type="entry name" value="ADC-like"/>
    <property type="match status" value="1"/>
</dbReference>
<dbReference type="EC" id="4.1.1.11" evidence="9"/>
<dbReference type="PANTHER" id="PTHR21012">
    <property type="entry name" value="ASPARTATE 1-DECARBOXYLASE"/>
    <property type="match status" value="1"/>
</dbReference>
<comment type="function">
    <text evidence="9">Catalyzes the pyruvoyl-dependent decarboxylation of aspartate to produce beta-alanine.</text>
</comment>
<dbReference type="EMBL" id="AP021879">
    <property type="protein sequence ID" value="BBO88059.1"/>
    <property type="molecule type" value="Genomic_DNA"/>
</dbReference>
<evidence type="ECO:0000256" key="10">
    <source>
        <dbReference type="PIRSR" id="PIRSR006246-1"/>
    </source>
</evidence>
<evidence type="ECO:0000256" key="11">
    <source>
        <dbReference type="PIRSR" id="PIRSR006246-2"/>
    </source>
</evidence>
<evidence type="ECO:0000256" key="6">
    <source>
        <dbReference type="ARBA" id="ARBA00023239"/>
    </source>
</evidence>
<reference evidence="14 15" key="1">
    <citation type="submission" date="2019-11" db="EMBL/GenBank/DDBJ databases">
        <title>Comparative genomics of hydrocarbon-degrading Desulfosarcina strains.</title>
        <authorList>
            <person name="Watanabe M."/>
            <person name="Kojima H."/>
            <person name="Fukui M."/>
        </authorList>
    </citation>
    <scope>NUCLEOTIDE SEQUENCE [LARGE SCALE GENOMIC DNA]</scope>
    <source>
        <strain evidence="15">oXyS1</strain>
    </source>
</reference>
<comment type="subcellular location">
    <subcellularLocation>
        <location evidence="9">Cytoplasm</location>
    </subcellularLocation>
</comment>
<comment type="pathway">
    <text evidence="9">Cofactor biosynthesis; (R)-pantothenate biosynthesis; beta-alanine from L-aspartate: step 1/1.</text>
</comment>
<organism evidence="14 15">
    <name type="scientific">Desulfosarcina ovata subsp. ovata</name>
    <dbReference type="NCBI Taxonomy" id="2752305"/>
    <lineage>
        <taxon>Bacteria</taxon>
        <taxon>Pseudomonadati</taxon>
        <taxon>Thermodesulfobacteriota</taxon>
        <taxon>Desulfobacteria</taxon>
        <taxon>Desulfobacterales</taxon>
        <taxon>Desulfosarcinaceae</taxon>
        <taxon>Desulfosarcina</taxon>
    </lineage>
</organism>
<dbReference type="UniPathway" id="UPA00028">
    <property type="reaction ID" value="UER00002"/>
</dbReference>
<comment type="similarity">
    <text evidence="9">Belongs to the PanD family.</text>
</comment>
<evidence type="ECO:0000256" key="8">
    <source>
        <dbReference type="ARBA" id="ARBA00023317"/>
    </source>
</evidence>
<keyword evidence="15" id="KW-1185">Reference proteome</keyword>
<keyword evidence="2 9" id="KW-0566">Pantothenate biosynthesis</keyword>
<dbReference type="GO" id="GO:0006523">
    <property type="term" value="P:alanine biosynthetic process"/>
    <property type="evidence" value="ECO:0007669"/>
    <property type="project" value="InterPro"/>
</dbReference>
<keyword evidence="8 9" id="KW-0670">Pyruvate</keyword>
<dbReference type="InterPro" id="IPR009010">
    <property type="entry name" value="Asp_de-COase-like_dom_sf"/>
</dbReference>
<proteinExistence type="inferred from homology"/>
<evidence type="ECO:0000313" key="15">
    <source>
        <dbReference type="Proteomes" id="UP000422108"/>
    </source>
</evidence>
<keyword evidence="7 9" id="KW-0704">Schiff base</keyword>
<keyword evidence="5 9" id="KW-0865">Zymogen</keyword>
<dbReference type="AlphaFoldDB" id="A0A5K8A6G3"/>
<dbReference type="PANTHER" id="PTHR21012:SF0">
    <property type="entry name" value="ASPARTATE 1-DECARBOXYLASE"/>
    <property type="match status" value="1"/>
</dbReference>
<evidence type="ECO:0000256" key="13">
    <source>
        <dbReference type="PIRSR" id="PIRSR006246-5"/>
    </source>
</evidence>
<keyword evidence="3 9" id="KW-0210">Decarboxylase</keyword>
<dbReference type="RefSeq" id="WP_155309432.1">
    <property type="nucleotide sequence ID" value="NZ_AP021879.1"/>
</dbReference>
<feature type="chain" id="PRO_5024517304" description="Aspartate 1-decarboxylase alpha chain" evidence="9 13">
    <location>
        <begin position="25"/>
        <end position="120"/>
    </location>
</feature>
<feature type="modified residue" description="Pyruvic acid (Ser)" evidence="9 12">
    <location>
        <position position="25"/>
    </location>
</feature>
<evidence type="ECO:0000256" key="7">
    <source>
        <dbReference type="ARBA" id="ARBA00023270"/>
    </source>
</evidence>
<evidence type="ECO:0000256" key="1">
    <source>
        <dbReference type="ARBA" id="ARBA00022490"/>
    </source>
</evidence>
<dbReference type="CDD" id="cd06919">
    <property type="entry name" value="Asp_decarbox"/>
    <property type="match status" value="1"/>
</dbReference>
<gene>
    <name evidence="9 14" type="primary">panD</name>
    <name evidence="14" type="ORF">DSCOOX_12390</name>
</gene>
<dbReference type="NCBIfam" id="TIGR00223">
    <property type="entry name" value="panD"/>
    <property type="match status" value="1"/>
</dbReference>
<sequence length="120" mass="13318">MLVNMLKSKIHRATVTDADLNYVGSITIDSVVMNSANILPGEKVQVANINTGERFETYTLEGEAHSGIVCLNGAAARLVQPGDRIIIIAYCWLEEKEARPFRPTIVFMDKNNRGALEPWD</sequence>
<dbReference type="GO" id="GO:0004068">
    <property type="term" value="F:aspartate 1-decarboxylase activity"/>
    <property type="evidence" value="ECO:0007669"/>
    <property type="project" value="UniProtKB-UniRule"/>
</dbReference>
<evidence type="ECO:0000256" key="2">
    <source>
        <dbReference type="ARBA" id="ARBA00022655"/>
    </source>
</evidence>
<evidence type="ECO:0000256" key="9">
    <source>
        <dbReference type="HAMAP-Rule" id="MF_00446"/>
    </source>
</evidence>
<evidence type="ECO:0000256" key="12">
    <source>
        <dbReference type="PIRSR" id="PIRSR006246-3"/>
    </source>
</evidence>